<evidence type="ECO:0000256" key="12">
    <source>
        <dbReference type="ARBA" id="ARBA00023078"/>
    </source>
</evidence>
<organism evidence="19">
    <name type="scientific">Amphora coffeiformis</name>
    <dbReference type="NCBI Taxonomy" id="265554"/>
    <lineage>
        <taxon>Eukaryota</taxon>
        <taxon>Sar</taxon>
        <taxon>Stramenopiles</taxon>
        <taxon>Ochrophyta</taxon>
        <taxon>Bacillariophyta</taxon>
        <taxon>Bacillariophyceae</taxon>
        <taxon>Bacillariophycidae</taxon>
        <taxon>Thalassiophysales</taxon>
        <taxon>Catenulaceae</taxon>
        <taxon>Amphora</taxon>
    </lineage>
</organism>
<gene>
    <name evidence="19" type="ORF">ACOF00016_LOCUS4436</name>
</gene>
<dbReference type="Gene3D" id="1.10.3460.10">
    <property type="entry name" value="Chlorophyll a/b binding protein domain"/>
    <property type="match status" value="1"/>
</dbReference>
<comment type="subcellular location">
    <subcellularLocation>
        <location evidence="2">Plastid</location>
        <location evidence="2">Chloroplast thylakoid membrane</location>
        <topology evidence="2">Multi-pass membrane protein</topology>
    </subcellularLocation>
</comment>
<evidence type="ECO:0000256" key="1">
    <source>
        <dbReference type="ARBA" id="ARBA00004022"/>
    </source>
</evidence>
<feature type="binding site" evidence="17">
    <location>
        <position position="67"/>
    </location>
    <ligand>
        <name>chlorophyll a</name>
        <dbReference type="ChEBI" id="CHEBI:58416"/>
        <label>1</label>
    </ligand>
</feature>
<keyword evidence="13" id="KW-0472">Membrane</keyword>
<feature type="binding site" evidence="17">
    <location>
        <position position="177"/>
    </location>
    <ligand>
        <name>chlorophyll a</name>
        <dbReference type="ChEBI" id="CHEBI:58416"/>
        <label>1</label>
    </ligand>
</feature>
<keyword evidence="10" id="KW-1133">Transmembrane helix</keyword>
<feature type="binding site" evidence="17">
    <location>
        <position position="179"/>
    </location>
    <ligand>
        <name>chlorophyll a</name>
        <dbReference type="ChEBI" id="CHEBI:58416"/>
        <label>1</label>
    </ligand>
</feature>
<feature type="binding site" evidence="17">
    <location>
        <position position="70"/>
    </location>
    <ligand>
        <name>chlorophyll a</name>
        <dbReference type="ChEBI" id="CHEBI:58416"/>
        <label>1</label>
    </ligand>
</feature>
<evidence type="ECO:0000256" key="4">
    <source>
        <dbReference type="ARBA" id="ARBA00022494"/>
    </source>
</evidence>
<evidence type="ECO:0000256" key="14">
    <source>
        <dbReference type="ARBA" id="ARBA00023243"/>
    </source>
</evidence>
<proteinExistence type="inferred from homology"/>
<dbReference type="GO" id="GO:0016168">
    <property type="term" value="F:chlorophyll binding"/>
    <property type="evidence" value="ECO:0007669"/>
    <property type="project" value="UniProtKB-KW"/>
</dbReference>
<evidence type="ECO:0000256" key="17">
    <source>
        <dbReference type="PIRSR" id="PIRSR601344-1"/>
    </source>
</evidence>
<evidence type="ECO:0000256" key="10">
    <source>
        <dbReference type="ARBA" id="ARBA00022989"/>
    </source>
</evidence>
<dbReference type="InterPro" id="IPR001344">
    <property type="entry name" value="Chloro_AB-bd_pln"/>
</dbReference>
<comment type="similarity">
    <text evidence="3">Belongs to the fucoxanthin chlorophyll protein family.</text>
</comment>
<keyword evidence="14" id="KW-0437">Light-harvesting polypeptide</keyword>
<evidence type="ECO:0000256" key="2">
    <source>
        <dbReference type="ARBA" id="ARBA00004454"/>
    </source>
</evidence>
<keyword evidence="15" id="KW-0604">Photosystem II</keyword>
<reference evidence="19" key="1">
    <citation type="submission" date="2021-01" db="EMBL/GenBank/DDBJ databases">
        <authorList>
            <person name="Corre E."/>
            <person name="Pelletier E."/>
            <person name="Niang G."/>
            <person name="Scheremetjew M."/>
            <person name="Finn R."/>
            <person name="Kale V."/>
            <person name="Holt S."/>
            <person name="Cochrane G."/>
            <person name="Meng A."/>
            <person name="Brown T."/>
            <person name="Cohen L."/>
        </authorList>
    </citation>
    <scope>NUCLEOTIDE SEQUENCE</scope>
    <source>
        <strain evidence="19">CCMP127</strain>
    </source>
</reference>
<dbReference type="Pfam" id="PF00504">
    <property type="entry name" value="Chloroa_b-bind"/>
    <property type="match status" value="1"/>
</dbReference>
<dbReference type="GO" id="GO:0009535">
    <property type="term" value="C:chloroplast thylakoid membrane"/>
    <property type="evidence" value="ECO:0007669"/>
    <property type="project" value="UniProtKB-SubCell"/>
</dbReference>
<dbReference type="SUPFAM" id="SSF103511">
    <property type="entry name" value="Chlorophyll a-b binding protein"/>
    <property type="match status" value="1"/>
</dbReference>
<evidence type="ECO:0000256" key="16">
    <source>
        <dbReference type="ARBA" id="ARBA00044011"/>
    </source>
</evidence>
<feature type="chain" id="PRO_5030823300" evidence="18">
    <location>
        <begin position="16"/>
        <end position="210"/>
    </location>
</feature>
<sequence length="210" mass="22736">MKLAVFASLLAGAAAFAPASQKAASTTSLKAFEEELGAQPPLGFFDPFGLLSGDATQERFDRLRYVEIKHGRICQLAFLGQIVTRAGIHLPGNIDSAGDKFSDFPNGVAAIFGPNHIPTAGIVQIISFIGILECAFMREVPGLSEFPGDFRNGYIDFGWDTFDEETKLQKRAIELNNGRAAMMGILGLMVHEKIIPLGYDPDLPIIGHLQ</sequence>
<accession>A0A7S3P5G8</accession>
<feature type="binding site" evidence="17">
    <location>
        <position position="174"/>
    </location>
    <ligand>
        <name>chlorophyll a</name>
        <dbReference type="ChEBI" id="CHEBI:58416"/>
        <label>1</label>
    </ligand>
</feature>
<dbReference type="GO" id="GO:0030076">
    <property type="term" value="C:light-harvesting complex"/>
    <property type="evidence" value="ECO:0007669"/>
    <property type="project" value="UniProtKB-KW"/>
</dbReference>
<comment type="subunit">
    <text evidence="16">The LHC complex of chromophytic algae is composed of fucoxanthin, chlorophyll A and C bound non-covalently by fucoxanthin chlorophyll proteins (FCPs). The ratio of the pigments in LHC; fucoxanthin: chlorophyll C: chlorophyll A; (0.6-1): (0.1-0.3): (1).</text>
</comment>
<evidence type="ECO:0000256" key="11">
    <source>
        <dbReference type="ARBA" id="ARBA00022991"/>
    </source>
</evidence>
<protein>
    <submittedName>
        <fullName evidence="19">Uncharacterized protein</fullName>
    </submittedName>
</protein>
<feature type="binding site" description="axial binding residue" evidence="17">
    <location>
        <position position="143"/>
    </location>
    <ligand>
        <name>chlorophyll b</name>
        <dbReference type="ChEBI" id="CHEBI:61721"/>
        <label>1</label>
    </ligand>
    <ligandPart>
        <name>Mg</name>
        <dbReference type="ChEBI" id="CHEBI:25107"/>
    </ligandPart>
</feature>
<evidence type="ECO:0000313" key="19">
    <source>
        <dbReference type="EMBL" id="CAE0406574.1"/>
    </source>
</evidence>
<keyword evidence="5" id="KW-0150">Chloroplast</keyword>
<dbReference type="EMBL" id="HBIM01005200">
    <property type="protein sequence ID" value="CAE0406574.1"/>
    <property type="molecule type" value="Transcribed_RNA"/>
</dbReference>
<evidence type="ECO:0000256" key="13">
    <source>
        <dbReference type="ARBA" id="ARBA00023136"/>
    </source>
</evidence>
<evidence type="ECO:0000256" key="3">
    <source>
        <dbReference type="ARBA" id="ARBA00005933"/>
    </source>
</evidence>
<keyword evidence="9" id="KW-0809">Transit peptide</keyword>
<dbReference type="GO" id="GO:0009765">
    <property type="term" value="P:photosynthesis, light harvesting"/>
    <property type="evidence" value="ECO:0007669"/>
    <property type="project" value="InterPro"/>
</dbReference>
<evidence type="ECO:0000256" key="5">
    <source>
        <dbReference type="ARBA" id="ARBA00022528"/>
    </source>
</evidence>
<comment type="function">
    <text evidence="1">The light-harvesting complex (LHC) functions as a light receptor, it captures and delivers excitation energy to photosystems with which it is closely associated. Energy is transferred from the carotenoid and chlorophyll C (or B) to chlorophyll A and the photosynthetic reaction centers where it is used to synthesize ATP and reducing power.</text>
</comment>
<keyword evidence="4 17" id="KW-0148">Chlorophyll</keyword>
<dbReference type="GO" id="GO:0009523">
    <property type="term" value="C:photosystem II"/>
    <property type="evidence" value="ECO:0007669"/>
    <property type="project" value="UniProtKB-KW"/>
</dbReference>
<dbReference type="InterPro" id="IPR022796">
    <property type="entry name" value="Chloroa_b-bind"/>
</dbReference>
<dbReference type="AlphaFoldDB" id="A0A7S3P5G8"/>
<keyword evidence="11" id="KW-0157">Chromophore</keyword>
<keyword evidence="6" id="KW-0602">Photosynthesis</keyword>
<keyword evidence="12" id="KW-0793">Thylakoid</keyword>
<evidence type="ECO:0000256" key="8">
    <source>
        <dbReference type="ARBA" id="ARBA00022692"/>
    </source>
</evidence>
<keyword evidence="7" id="KW-0934">Plastid</keyword>
<feature type="binding site" description="axial binding residue" evidence="17">
    <location>
        <position position="72"/>
    </location>
    <ligand>
        <name>chlorophyll b</name>
        <dbReference type="ChEBI" id="CHEBI:61721"/>
        <label>1</label>
    </ligand>
    <ligandPart>
        <name>Mg</name>
        <dbReference type="ChEBI" id="CHEBI:25107"/>
    </ligandPart>
</feature>
<dbReference type="PANTHER" id="PTHR21649">
    <property type="entry name" value="CHLOROPHYLL A/B BINDING PROTEIN"/>
    <property type="match status" value="1"/>
</dbReference>
<evidence type="ECO:0000256" key="15">
    <source>
        <dbReference type="ARBA" id="ARBA00023276"/>
    </source>
</evidence>
<evidence type="ECO:0000256" key="18">
    <source>
        <dbReference type="SAM" id="SignalP"/>
    </source>
</evidence>
<evidence type="ECO:0000256" key="7">
    <source>
        <dbReference type="ARBA" id="ARBA00022640"/>
    </source>
</evidence>
<feature type="signal peptide" evidence="18">
    <location>
        <begin position="1"/>
        <end position="15"/>
    </location>
</feature>
<feature type="binding site" description="axial binding residue" evidence="17">
    <location>
        <position position="133"/>
    </location>
    <ligand>
        <name>chlorophyll b</name>
        <dbReference type="ChEBI" id="CHEBI:61721"/>
        <label>1</label>
    </ligand>
    <ligandPart>
        <name>Mg</name>
        <dbReference type="ChEBI" id="CHEBI:25107"/>
    </ligandPart>
</feature>
<evidence type="ECO:0000256" key="6">
    <source>
        <dbReference type="ARBA" id="ARBA00022531"/>
    </source>
</evidence>
<keyword evidence="18" id="KW-0732">Signal</keyword>
<dbReference type="FunFam" id="1.10.3460.10:FF:000011">
    <property type="entry name" value="Fucoxanthin chlorophyll a/c protein 8"/>
    <property type="match status" value="1"/>
</dbReference>
<keyword evidence="8" id="KW-0812">Transmembrane</keyword>
<name>A0A7S3P5G8_9STRA</name>
<evidence type="ECO:0000256" key="9">
    <source>
        <dbReference type="ARBA" id="ARBA00022946"/>
    </source>
</evidence>